<proteinExistence type="predicted"/>
<gene>
    <name evidence="2" type="ORF">SAMN05421766_1117</name>
</gene>
<dbReference type="SUPFAM" id="SSF48208">
    <property type="entry name" value="Six-hairpin glycosidases"/>
    <property type="match status" value="1"/>
</dbReference>
<comment type="caution">
    <text evidence="2">The sequence shown here is derived from an EMBL/GenBank/DDBJ whole genome shotgun (WGS) entry which is preliminary data.</text>
</comment>
<dbReference type="Pfam" id="PF22422">
    <property type="entry name" value="MGH1-like_GH"/>
    <property type="match status" value="1"/>
</dbReference>
<dbReference type="PANTHER" id="PTHR23403:SF1">
    <property type="entry name" value="TREHALASE"/>
    <property type="match status" value="1"/>
</dbReference>
<evidence type="ECO:0000259" key="1">
    <source>
        <dbReference type="Pfam" id="PF22422"/>
    </source>
</evidence>
<evidence type="ECO:0000313" key="3">
    <source>
        <dbReference type="Proteomes" id="UP000185728"/>
    </source>
</evidence>
<keyword evidence="3" id="KW-1185">Reference proteome</keyword>
<dbReference type="EMBL" id="FTOB01000011">
    <property type="protein sequence ID" value="SIT11459.1"/>
    <property type="molecule type" value="Genomic_DNA"/>
</dbReference>
<dbReference type="PANTHER" id="PTHR23403">
    <property type="entry name" value="TREHALASE"/>
    <property type="match status" value="1"/>
</dbReference>
<reference evidence="2 3" key="1">
    <citation type="submission" date="2017-01" db="EMBL/GenBank/DDBJ databases">
        <authorList>
            <person name="Varghese N."/>
            <person name="Submissions S."/>
        </authorList>
    </citation>
    <scope>NUCLEOTIDE SEQUENCE [LARGE SCALE GENOMIC DNA]</scope>
    <source>
        <strain evidence="2 3">DSM 2061</strain>
    </source>
</reference>
<evidence type="ECO:0000313" key="2">
    <source>
        <dbReference type="EMBL" id="SIT11459.1"/>
    </source>
</evidence>
<feature type="domain" description="Mannosylglycerate hydrolase MGH1-like glycoside hydrolase" evidence="1">
    <location>
        <begin position="99"/>
        <end position="416"/>
    </location>
</feature>
<dbReference type="RefSeq" id="WP_083690576.1">
    <property type="nucleotide sequence ID" value="NZ_FTOB01000011.1"/>
</dbReference>
<sequence>MKIHYRSKGLIKRNLNNSPLFFMFFIAISLLLNSCKEKSEKRIAEIETKVISSSNRQELYDLYTHLHENFKRLSTKVIQPAEGYLEYPYLIPAGFYKQMWDWDGFFMGNYFVSKGRPEYLKYWALNLIKGIDEVGYVSGCATINGPRPIFGKFAMKPFLSQGVYLASEKLNDFEWVKPHYDQIKKVLEYRERTQRDSITGLFFWDIAMQSGADNNPALNYFIEDKRSFLAPDASTWQYKEYIAHSALAKKMGKEADALLYERKAKELKVAINKILWSEEDSIFYTVDRETGDFYKRVTFSSFLPLTAHIVPKIKAKKMIETYLLSEHHMKAKYGFRTLSVQDPDYNNKNIIVPFSNWQGPVWPIANYIYSIGLKNYGYDQEIAWLAQTVGNLLLDDIAKYKTTHENYHADTGQPLAPSDDHIDEDGNIIGFISWNLCMENVLDGVVNDNWMLLEIKQ</sequence>
<dbReference type="Proteomes" id="UP000185728">
    <property type="component" value="Unassembled WGS sequence"/>
</dbReference>
<dbReference type="Gene3D" id="1.50.10.10">
    <property type="match status" value="1"/>
</dbReference>
<dbReference type="InterPro" id="IPR012341">
    <property type="entry name" value="6hp_glycosidase-like_sf"/>
</dbReference>
<dbReference type="InterPro" id="IPR054491">
    <property type="entry name" value="MGH1-like_GH"/>
</dbReference>
<protein>
    <submittedName>
        <fullName evidence="2">Alpha,alpha-trehalase</fullName>
    </submittedName>
</protein>
<name>A0ABY1L3L9_9FLAO</name>
<dbReference type="InterPro" id="IPR001661">
    <property type="entry name" value="Glyco_hydro_37"/>
</dbReference>
<accession>A0ABY1L3L9</accession>
<dbReference type="InterPro" id="IPR008928">
    <property type="entry name" value="6-hairpin_glycosidase_sf"/>
</dbReference>
<organism evidence="2 3">
    <name type="scientific">Zobellia uliginosa</name>
    <dbReference type="NCBI Taxonomy" id="143224"/>
    <lineage>
        <taxon>Bacteria</taxon>
        <taxon>Pseudomonadati</taxon>
        <taxon>Bacteroidota</taxon>
        <taxon>Flavobacteriia</taxon>
        <taxon>Flavobacteriales</taxon>
        <taxon>Flavobacteriaceae</taxon>
        <taxon>Zobellia</taxon>
    </lineage>
</organism>